<dbReference type="AlphaFoldDB" id="A0A2N9YDN4"/>
<sequence length="313" mass="36405">MRVKDKYINPFTDFGFKKLFGSEPNKDLLIDFLNELLKKETGRILDLTYLPPEQLGRHNDARKAIFDIYCENEHGEKFIVELQKAKQNYFKDRSIYYSTFPIQQQAEKGEWSFKLNAIYTIGILDFVFDEDKEDHDVFHHEVQLIDKSTQKVFYDKLTYIYLEMPKFKKKEDELETHFDKWLYIIRNLENLTNRPPKLQEKVFSKLFEQAEIANYTEQEYADYEESLKVYRDLKNVIDTAFEEGVAEGIEKGKVAGLAEGIEKGKAEGLAEGIEKGKAETIRLTALQLKQAGVAIDVIAKVMGLTVDELDNLP</sequence>
<keyword evidence="2" id="KW-1185">Reference proteome</keyword>
<evidence type="ECO:0000313" key="1">
    <source>
        <dbReference type="EMBL" id="AUI68597.1"/>
    </source>
</evidence>
<dbReference type="EMBL" id="CP018889">
    <property type="protein sequence ID" value="AUI68597.1"/>
    <property type="molecule type" value="Genomic_DNA"/>
</dbReference>
<gene>
    <name evidence="1" type="ORF">BLE401_07680</name>
</gene>
<dbReference type="Pfam" id="PF12784">
    <property type="entry name" value="PDDEXK_2"/>
    <property type="match status" value="1"/>
</dbReference>
<evidence type="ECO:0000313" key="2">
    <source>
        <dbReference type="Proteomes" id="UP000234271"/>
    </source>
</evidence>
<dbReference type="Proteomes" id="UP000234271">
    <property type="component" value="Chromosome"/>
</dbReference>
<dbReference type="PANTHER" id="PTHR41317">
    <property type="entry name" value="PD-(D_E)XK NUCLEASE FAMILY TRANSPOSASE"/>
    <property type="match status" value="1"/>
</dbReference>
<dbReference type="RefSeq" id="WP_062154702.1">
    <property type="nucleotide sequence ID" value="NZ_CP012373.2"/>
</dbReference>
<reference evidence="2" key="1">
    <citation type="submission" date="2016-12" db="EMBL/GenBank/DDBJ databases">
        <title>Complete Genome Sequence of Beggiatoa leptomitiformis D-401.</title>
        <authorList>
            <person name="Fomenkov A."/>
            <person name="Vincze T."/>
            <person name="Grabovich M."/>
            <person name="Anton B.P."/>
            <person name="Dubinina G."/>
            <person name="Orlova M."/>
            <person name="Belousova E."/>
            <person name="Roberts R.J."/>
        </authorList>
    </citation>
    <scope>NUCLEOTIDE SEQUENCE [LARGE SCALE GENOMIC DNA]</scope>
    <source>
        <strain evidence="2">D-401</strain>
    </source>
</reference>
<dbReference type="KEGG" id="blep:AL038_16565"/>
<dbReference type="InterPro" id="IPR010106">
    <property type="entry name" value="RpnA"/>
</dbReference>
<accession>A0A2N9YDN4</accession>
<organism evidence="1 2">
    <name type="scientific">Beggiatoa leptomitoformis</name>
    <dbReference type="NCBI Taxonomy" id="288004"/>
    <lineage>
        <taxon>Bacteria</taxon>
        <taxon>Pseudomonadati</taxon>
        <taxon>Pseudomonadota</taxon>
        <taxon>Gammaproteobacteria</taxon>
        <taxon>Thiotrichales</taxon>
        <taxon>Thiotrichaceae</taxon>
        <taxon>Beggiatoa</taxon>
    </lineage>
</organism>
<dbReference type="NCBIfam" id="TIGR01784">
    <property type="entry name" value="T_den_put_tspse"/>
    <property type="match status" value="1"/>
</dbReference>
<proteinExistence type="predicted"/>
<dbReference type="PANTHER" id="PTHR41317:SF1">
    <property type="entry name" value="PD-(D_E)XK NUCLEASE FAMILY TRANSPOSASE"/>
    <property type="match status" value="1"/>
</dbReference>
<dbReference type="STRING" id="288004.AL038_16565"/>
<protein>
    <submittedName>
        <fullName evidence="1">Rpn family recombination-promoting nuclease/putative transposase</fullName>
    </submittedName>
</protein>
<name>A0A2N9YDN4_9GAMM</name>
<dbReference type="OrthoDB" id="9812287at2"/>